<dbReference type="PROSITE" id="PS50222">
    <property type="entry name" value="EF_HAND_2"/>
    <property type="match status" value="1"/>
</dbReference>
<keyword evidence="4" id="KW-1185">Reference proteome</keyword>
<dbReference type="SMART" id="SM00027">
    <property type="entry name" value="EH"/>
    <property type="match status" value="1"/>
</dbReference>
<dbReference type="InterPro" id="IPR018247">
    <property type="entry name" value="EF_Hand_1_Ca_BS"/>
</dbReference>
<sequence>VQFKVHGGAFDQTVESETPFGFGKGEGFDKGSNENEWVVARERYKSDELFDTLEPIDGKITGRAAKEHMVKSKLPNSVLGKIWKLADVDKDGMLDSDEFALANYLINLKLEGDYSPLIPFSRNLGCLKFGPFQWLFSSKRMLI</sequence>
<dbReference type="GO" id="GO:0005509">
    <property type="term" value="F:calcium ion binding"/>
    <property type="evidence" value="ECO:0007669"/>
    <property type="project" value="InterPro"/>
</dbReference>
<dbReference type="InterPro" id="IPR000261">
    <property type="entry name" value="EH_dom"/>
</dbReference>
<accession>A0A914R4Q4</accession>
<dbReference type="Pfam" id="PF12763">
    <property type="entry name" value="EH"/>
    <property type="match status" value="1"/>
</dbReference>
<evidence type="ECO:0000256" key="1">
    <source>
        <dbReference type="ARBA" id="ARBA00022837"/>
    </source>
</evidence>
<evidence type="ECO:0000313" key="4">
    <source>
        <dbReference type="Proteomes" id="UP000887564"/>
    </source>
</evidence>
<dbReference type="GO" id="GO:0006897">
    <property type="term" value="P:endocytosis"/>
    <property type="evidence" value="ECO:0007669"/>
    <property type="project" value="TreeGrafter"/>
</dbReference>
<feature type="domain" description="EH" evidence="2">
    <location>
        <begin position="42"/>
        <end position="119"/>
    </location>
</feature>
<dbReference type="WBParaSite" id="PEQ_0000124801-mRNA-1">
    <property type="protein sequence ID" value="PEQ_0000124801-mRNA-1"/>
    <property type="gene ID" value="PEQ_0000124801"/>
</dbReference>
<dbReference type="FunFam" id="1.10.238.10:FF:000038">
    <property type="entry name" value="EH domain-containing protein 3"/>
    <property type="match status" value="1"/>
</dbReference>
<evidence type="ECO:0000259" key="3">
    <source>
        <dbReference type="PROSITE" id="PS50222"/>
    </source>
</evidence>
<dbReference type="GO" id="GO:0005886">
    <property type="term" value="C:plasma membrane"/>
    <property type="evidence" value="ECO:0007669"/>
    <property type="project" value="TreeGrafter"/>
</dbReference>
<dbReference type="InterPro" id="IPR011992">
    <property type="entry name" value="EF-hand-dom_pair"/>
</dbReference>
<protein>
    <submittedName>
        <fullName evidence="5">Uncharacterized protein</fullName>
    </submittedName>
</protein>
<dbReference type="Proteomes" id="UP000887564">
    <property type="component" value="Unplaced"/>
</dbReference>
<feature type="domain" description="EF-hand" evidence="3">
    <location>
        <begin position="74"/>
        <end position="109"/>
    </location>
</feature>
<dbReference type="CDD" id="cd00052">
    <property type="entry name" value="EH"/>
    <property type="match status" value="1"/>
</dbReference>
<evidence type="ECO:0000259" key="2">
    <source>
        <dbReference type="PROSITE" id="PS50031"/>
    </source>
</evidence>
<dbReference type="GO" id="GO:0005737">
    <property type="term" value="C:cytoplasm"/>
    <property type="evidence" value="ECO:0007669"/>
    <property type="project" value="TreeGrafter"/>
</dbReference>
<name>A0A914R4Q4_PAREQ</name>
<organism evidence="4 5">
    <name type="scientific">Parascaris equorum</name>
    <name type="common">Equine roundworm</name>
    <dbReference type="NCBI Taxonomy" id="6256"/>
    <lineage>
        <taxon>Eukaryota</taxon>
        <taxon>Metazoa</taxon>
        <taxon>Ecdysozoa</taxon>
        <taxon>Nematoda</taxon>
        <taxon>Chromadorea</taxon>
        <taxon>Rhabditida</taxon>
        <taxon>Spirurina</taxon>
        <taxon>Ascaridomorpha</taxon>
        <taxon>Ascaridoidea</taxon>
        <taxon>Ascarididae</taxon>
        <taxon>Parascaris</taxon>
    </lineage>
</organism>
<dbReference type="PROSITE" id="PS50031">
    <property type="entry name" value="EH"/>
    <property type="match status" value="1"/>
</dbReference>
<dbReference type="InterPro" id="IPR002048">
    <property type="entry name" value="EF_hand_dom"/>
</dbReference>
<dbReference type="AlphaFoldDB" id="A0A914R4Q4"/>
<dbReference type="Gene3D" id="1.10.238.10">
    <property type="entry name" value="EF-hand"/>
    <property type="match status" value="1"/>
</dbReference>
<evidence type="ECO:0000313" key="5">
    <source>
        <dbReference type="WBParaSite" id="PEQ_0000124801-mRNA-1"/>
    </source>
</evidence>
<dbReference type="PANTHER" id="PTHR11216:SF170">
    <property type="entry name" value="DYNAMIN ASSOCIATED PROTEIN 160, ISOFORM D"/>
    <property type="match status" value="1"/>
</dbReference>
<dbReference type="SUPFAM" id="SSF47473">
    <property type="entry name" value="EF-hand"/>
    <property type="match status" value="1"/>
</dbReference>
<reference evidence="5" key="1">
    <citation type="submission" date="2022-11" db="UniProtKB">
        <authorList>
            <consortium name="WormBaseParasite"/>
        </authorList>
    </citation>
    <scope>IDENTIFICATION</scope>
</reference>
<dbReference type="PROSITE" id="PS00018">
    <property type="entry name" value="EF_HAND_1"/>
    <property type="match status" value="1"/>
</dbReference>
<keyword evidence="1" id="KW-0106">Calcium</keyword>
<dbReference type="GO" id="GO:0016197">
    <property type="term" value="P:endosomal transport"/>
    <property type="evidence" value="ECO:0007669"/>
    <property type="project" value="TreeGrafter"/>
</dbReference>
<proteinExistence type="predicted"/>
<dbReference type="PANTHER" id="PTHR11216">
    <property type="entry name" value="EH DOMAIN"/>
    <property type="match status" value="1"/>
</dbReference>